<comment type="caution">
    <text evidence="2">The sequence shown here is derived from an EMBL/GenBank/DDBJ whole genome shotgun (WGS) entry which is preliminary data.</text>
</comment>
<dbReference type="InterPro" id="IPR008972">
    <property type="entry name" value="Cupredoxin"/>
</dbReference>
<gene>
    <name evidence="2" type="ORF">GCM10010170_001160</name>
</gene>
<dbReference type="EMBL" id="BAAARV010000003">
    <property type="protein sequence ID" value="GAA2326393.1"/>
    <property type="molecule type" value="Genomic_DNA"/>
</dbReference>
<sequence>MPSKRDVWYRAIAVVVVALAAVVAIVFVSSGGDKGGTDAVPVADVGSGPVDREFAITITNRAATPPTSRVEIPMGSTIRITVTSDVADELHVHGYDRKAVLTPGVPASVAFRAGTAGLFEVETHVSDLVLMQLVVR</sequence>
<proteinExistence type="predicted"/>
<dbReference type="Gene3D" id="2.60.40.420">
    <property type="entry name" value="Cupredoxins - blue copper proteins"/>
    <property type="match status" value="1"/>
</dbReference>
<organism evidence="2 3">
    <name type="scientific">Dactylosporangium salmoneum</name>
    <dbReference type="NCBI Taxonomy" id="53361"/>
    <lineage>
        <taxon>Bacteria</taxon>
        <taxon>Bacillati</taxon>
        <taxon>Actinomycetota</taxon>
        <taxon>Actinomycetes</taxon>
        <taxon>Micromonosporales</taxon>
        <taxon>Micromonosporaceae</taxon>
        <taxon>Dactylosporangium</taxon>
    </lineage>
</organism>
<dbReference type="Proteomes" id="UP001501444">
    <property type="component" value="Unassembled WGS sequence"/>
</dbReference>
<evidence type="ECO:0000313" key="3">
    <source>
        <dbReference type="Proteomes" id="UP001501444"/>
    </source>
</evidence>
<reference evidence="3" key="1">
    <citation type="journal article" date="2019" name="Int. J. Syst. Evol. Microbiol.">
        <title>The Global Catalogue of Microorganisms (GCM) 10K type strain sequencing project: providing services to taxonomists for standard genome sequencing and annotation.</title>
        <authorList>
            <consortium name="The Broad Institute Genomics Platform"/>
            <consortium name="The Broad Institute Genome Sequencing Center for Infectious Disease"/>
            <person name="Wu L."/>
            <person name="Ma J."/>
        </authorList>
    </citation>
    <scope>NUCLEOTIDE SEQUENCE [LARGE SCALE GENOMIC DNA]</scope>
    <source>
        <strain evidence="3">JCM 3272</strain>
    </source>
</reference>
<protein>
    <recommendedName>
        <fullName evidence="4">EfeO-type cupredoxin-like domain-containing protein</fullName>
    </recommendedName>
</protein>
<keyword evidence="1" id="KW-0812">Transmembrane</keyword>
<dbReference type="RefSeq" id="WP_344610164.1">
    <property type="nucleotide sequence ID" value="NZ_BAAARV010000003.1"/>
</dbReference>
<name>A0ABP5S847_9ACTN</name>
<evidence type="ECO:0000313" key="2">
    <source>
        <dbReference type="EMBL" id="GAA2326393.1"/>
    </source>
</evidence>
<keyword evidence="1" id="KW-1133">Transmembrane helix</keyword>
<dbReference type="SUPFAM" id="SSF49503">
    <property type="entry name" value="Cupredoxins"/>
    <property type="match status" value="1"/>
</dbReference>
<keyword evidence="1" id="KW-0472">Membrane</keyword>
<evidence type="ECO:0008006" key="4">
    <source>
        <dbReference type="Google" id="ProtNLM"/>
    </source>
</evidence>
<accession>A0ABP5S847</accession>
<evidence type="ECO:0000256" key="1">
    <source>
        <dbReference type="SAM" id="Phobius"/>
    </source>
</evidence>
<feature type="transmembrane region" description="Helical" evidence="1">
    <location>
        <begin position="7"/>
        <end position="28"/>
    </location>
</feature>
<keyword evidence="3" id="KW-1185">Reference proteome</keyword>